<evidence type="ECO:0000259" key="2">
    <source>
        <dbReference type="PROSITE" id="PS50006"/>
    </source>
</evidence>
<dbReference type="SUPFAM" id="SSF49879">
    <property type="entry name" value="SMAD/FHA domain"/>
    <property type="match status" value="1"/>
</dbReference>
<reference evidence="4" key="1">
    <citation type="journal article" date="2010" name="Stand. Genomic Sci.">
        <title>Complete genome sequence of Syntrophothermus lipocalidus type strain (TGB-C1T).</title>
        <authorList>
            <consortium name="US DOE Joint Genome Institute (JGI-PGF)"/>
            <person name="Djao O."/>
            <person name="Zhang X."/>
            <person name="Lucas S."/>
            <person name="Lapidus A."/>
            <person name="Glavina Del Rio T."/>
            <person name="Nolan M."/>
            <person name="Tice H."/>
            <person name="Cheng J."/>
            <person name="Han C."/>
            <person name="Tapia R."/>
            <person name="Goodwin L."/>
            <person name="Pitluck S."/>
            <person name="Liolios K."/>
            <person name="Ivanova N."/>
            <person name="Mavromatis K."/>
            <person name="Mikhailova N."/>
            <person name="Ovchinnikova G."/>
            <person name="Pati A."/>
            <person name="Brambilla E."/>
            <person name="Chen A."/>
            <person name="Palaniappan K."/>
            <person name="Land M."/>
            <person name="Hauser L."/>
            <person name="Chang Y."/>
            <person name="Jeffries C."/>
            <person name="Rohde M."/>
            <person name="Sikorski J."/>
            <person name="Spring S."/>
            <person name="Goker M."/>
            <person name="Detter J."/>
            <person name="Woyke T."/>
            <person name="Bristow J."/>
            <person name="Eisen J."/>
            <person name="Markowitz V."/>
            <person name="Hugenholtz P."/>
            <person name="Kyrpides N."/>
            <person name="Klenk H."/>
        </authorList>
    </citation>
    <scope>NUCLEOTIDE SEQUENCE [LARGE SCALE GENOMIC DNA]</scope>
    <source>
        <strain evidence="4">DSM 12680 / TGB-C1</strain>
    </source>
</reference>
<evidence type="ECO:0000256" key="1">
    <source>
        <dbReference type="SAM" id="Phobius"/>
    </source>
</evidence>
<dbReference type="PROSITE" id="PS50006">
    <property type="entry name" value="FHA_DOMAIN"/>
    <property type="match status" value="1"/>
</dbReference>
<gene>
    <name evidence="3" type="ordered locus">Slip_1245</name>
</gene>
<keyword evidence="4" id="KW-1185">Reference proteome</keyword>
<keyword evidence="1" id="KW-1133">Transmembrane helix</keyword>
<organism evidence="3 4">
    <name type="scientific">Syntrophothermus lipocalidus (strain DSM 12680 / TGB-C1)</name>
    <dbReference type="NCBI Taxonomy" id="643648"/>
    <lineage>
        <taxon>Bacteria</taxon>
        <taxon>Bacillati</taxon>
        <taxon>Bacillota</taxon>
        <taxon>Clostridia</taxon>
        <taxon>Eubacteriales</taxon>
        <taxon>Syntrophomonadaceae</taxon>
        <taxon>Syntrophothermus</taxon>
    </lineage>
</organism>
<reference evidence="3 4" key="2">
    <citation type="journal article" date="2010" name="Stand. Genomic Sci.">
        <title>Complete genome sequence of Syntrophothermus lipocalidus type strain (TGB-C1).</title>
        <authorList>
            <person name="Djao O.D."/>
            <person name="Zhang X."/>
            <person name="Lucas S."/>
            <person name="Lapidus A."/>
            <person name="Del Rio T.G."/>
            <person name="Nolan M."/>
            <person name="Tice H."/>
            <person name="Cheng J.F."/>
            <person name="Han C."/>
            <person name="Tapia R."/>
            <person name="Goodwin L."/>
            <person name="Pitluck S."/>
            <person name="Liolios K."/>
            <person name="Ivanova N."/>
            <person name="Mavromatis K."/>
            <person name="Mikhailova N."/>
            <person name="Ovchinnikova G."/>
            <person name="Pati A."/>
            <person name="Brambilla E."/>
            <person name="Chen A."/>
            <person name="Palaniappan K."/>
            <person name="Land M."/>
            <person name="Hauser L."/>
            <person name="Chang Y.J."/>
            <person name="Jeffries C.D."/>
            <person name="Rohde M."/>
            <person name="Sikorski J."/>
            <person name="Spring S."/>
            <person name="Goker M."/>
            <person name="Detter J.C."/>
            <person name="Woyke T."/>
            <person name="Bristow J."/>
            <person name="Eisen J.A."/>
            <person name="Markowitz V."/>
            <person name="Hugenholtz P."/>
            <person name="Kyrpides N.C."/>
            <person name="Klenk H.P."/>
        </authorList>
    </citation>
    <scope>NUCLEOTIDE SEQUENCE [LARGE SCALE GENOMIC DNA]</scope>
    <source>
        <strain evidence="4">DSM 12680 / TGB-C1</strain>
    </source>
</reference>
<feature type="transmembrane region" description="Helical" evidence="1">
    <location>
        <begin position="87"/>
        <end position="103"/>
    </location>
</feature>
<name>D7CMT3_SYNLT</name>
<dbReference type="InterPro" id="IPR050923">
    <property type="entry name" value="Cell_Proc_Reg/RNA_Proc"/>
</dbReference>
<sequence length="336" mass="36392">MENLGKKISPALFALIIICFLMPFVSISCSGQEIVTLSGVNMVFGKMVQLPTGETESVGPFPMVIVVFVLALVGVGVGFWKNRLSNVAAFAAGLVGPITMYLFKSSFDEEAVSQGLTTQWGAGYYLTLLLFLAGAGLNLYLMVRNRGALPAPGLARSGPRFCIQCGARNEGGNAFCTQCGARLEPGGYGGSARTSAPFSSPANVGGEAYGPGEDEVTTVLDDSGDTRLLEQVEEGEPFPVLRIKRAEEEEIIPINKPEFYIGRNREAVDYWEADNPSIGRVHAKIIRQDGAYYIVDLESKNGTYLNGERLSSNVPYPLSFKDKIRLANIEYTFDQP</sequence>
<accession>D7CMT3</accession>
<evidence type="ECO:0000313" key="4">
    <source>
        <dbReference type="Proteomes" id="UP000000378"/>
    </source>
</evidence>
<feature type="domain" description="FHA" evidence="2">
    <location>
        <begin position="259"/>
        <end position="310"/>
    </location>
</feature>
<dbReference type="RefSeq" id="WP_013175420.1">
    <property type="nucleotide sequence ID" value="NC_014220.1"/>
</dbReference>
<dbReference type="KEGG" id="slp:Slip_1245"/>
<dbReference type="Proteomes" id="UP000000378">
    <property type="component" value="Chromosome"/>
</dbReference>
<dbReference type="OrthoDB" id="513642at2"/>
<proteinExistence type="predicted"/>
<feature type="transmembrane region" description="Helical" evidence="1">
    <location>
        <begin position="61"/>
        <end position="80"/>
    </location>
</feature>
<keyword evidence="1" id="KW-0472">Membrane</keyword>
<dbReference type="PROSITE" id="PS51257">
    <property type="entry name" value="PROKAR_LIPOPROTEIN"/>
    <property type="match status" value="1"/>
</dbReference>
<dbReference type="SMART" id="SM00240">
    <property type="entry name" value="FHA"/>
    <property type="match status" value="1"/>
</dbReference>
<keyword evidence="1" id="KW-0812">Transmembrane</keyword>
<dbReference type="STRING" id="643648.Slip_1245"/>
<dbReference type="Pfam" id="PF13240">
    <property type="entry name" value="Zn_Ribbon_1"/>
    <property type="match status" value="1"/>
</dbReference>
<dbReference type="eggNOG" id="COG1716">
    <property type="taxonomic scope" value="Bacteria"/>
</dbReference>
<dbReference type="InterPro" id="IPR026870">
    <property type="entry name" value="Zinc_ribbon_dom"/>
</dbReference>
<dbReference type="EMBL" id="CP002048">
    <property type="protein sequence ID" value="ADI02018.1"/>
    <property type="molecule type" value="Genomic_DNA"/>
</dbReference>
<protein>
    <submittedName>
        <fullName evidence="3">FHA domain containing protein</fullName>
    </submittedName>
</protein>
<dbReference type="HOGENOM" id="CLU_826181_0_0_9"/>
<dbReference type="CDD" id="cd00060">
    <property type="entry name" value="FHA"/>
    <property type="match status" value="1"/>
</dbReference>
<dbReference type="InterPro" id="IPR008984">
    <property type="entry name" value="SMAD_FHA_dom_sf"/>
</dbReference>
<dbReference type="Gene3D" id="2.60.200.20">
    <property type="match status" value="1"/>
</dbReference>
<dbReference type="AlphaFoldDB" id="D7CMT3"/>
<feature type="transmembrane region" description="Helical" evidence="1">
    <location>
        <begin position="123"/>
        <end position="143"/>
    </location>
</feature>
<evidence type="ECO:0000313" key="3">
    <source>
        <dbReference type="EMBL" id="ADI02018.1"/>
    </source>
</evidence>
<dbReference type="Pfam" id="PF00498">
    <property type="entry name" value="FHA"/>
    <property type="match status" value="1"/>
</dbReference>
<dbReference type="PANTHER" id="PTHR23308">
    <property type="entry name" value="NUCLEAR INHIBITOR OF PROTEIN PHOSPHATASE-1"/>
    <property type="match status" value="1"/>
</dbReference>
<dbReference type="InterPro" id="IPR000253">
    <property type="entry name" value="FHA_dom"/>
</dbReference>